<evidence type="ECO:0000313" key="1">
    <source>
        <dbReference type="EMBL" id="PWJ61182.1"/>
    </source>
</evidence>
<comment type="caution">
    <text evidence="1">The sequence shown here is derived from an EMBL/GenBank/DDBJ whole genome shotgun (WGS) entry which is preliminary data.</text>
</comment>
<keyword evidence="2" id="KW-1185">Reference proteome</keyword>
<sequence length="237" mass="26878">MLIAYVDESYTQDFYFIGAAVTTQEKWEQLEQGYAALREQIAADHGVPADVEFHGHELMGGAGEWAPLRGKHREAAGIYAAALRVAQEAEVRYLFRGVDVKRLNARYRYPEQPHKIVLQHLLERVNEYRRNVFSFHTEEVIVVADEIATQEEHRRQFESYRLLGTPGYLTSRLDLISSPIQFASSRNAAGVQAADLAVYLHRRRQTVTETHPKSAATMARLSGLVAASTSHDRIWTP</sequence>
<name>A0ABX5LE66_9MICO</name>
<protein>
    <submittedName>
        <fullName evidence="1">Uncharacterized protein DUF3800</fullName>
    </submittedName>
</protein>
<accession>A0ABX5LE66</accession>
<reference evidence="1 2" key="1">
    <citation type="submission" date="2018-03" db="EMBL/GenBank/DDBJ databases">
        <title>Genomic Encyclopedia of Type Strains, Phase III (KMG-III): the genomes of soil and plant-associated and newly described type strains.</title>
        <authorList>
            <person name="Whitman W."/>
        </authorList>
    </citation>
    <scope>NUCLEOTIDE SEQUENCE [LARGE SCALE GENOMIC DNA]</scope>
    <source>
        <strain evidence="1 2">VKM Ac-1602</strain>
    </source>
</reference>
<dbReference type="RefSeq" id="WP_160487402.1">
    <property type="nucleotide sequence ID" value="NZ_QGDV01000019.1"/>
</dbReference>
<dbReference type="InterPro" id="IPR024524">
    <property type="entry name" value="DUF3800"/>
</dbReference>
<evidence type="ECO:0000313" key="2">
    <source>
        <dbReference type="Proteomes" id="UP000245674"/>
    </source>
</evidence>
<dbReference type="EMBL" id="QGDV01000019">
    <property type="protein sequence ID" value="PWJ61182.1"/>
    <property type="molecule type" value="Genomic_DNA"/>
</dbReference>
<proteinExistence type="predicted"/>
<dbReference type="Proteomes" id="UP000245674">
    <property type="component" value="Unassembled WGS sequence"/>
</dbReference>
<gene>
    <name evidence="1" type="ORF">B0H03_11919</name>
</gene>
<dbReference type="Pfam" id="PF12686">
    <property type="entry name" value="DUF3800"/>
    <property type="match status" value="1"/>
</dbReference>
<organism evidence="1 2">
    <name type="scientific">Rathayibacter iranicus NCPPB 2253 = VKM Ac-1602</name>
    <dbReference type="NCBI Taxonomy" id="1328868"/>
    <lineage>
        <taxon>Bacteria</taxon>
        <taxon>Bacillati</taxon>
        <taxon>Actinomycetota</taxon>
        <taxon>Actinomycetes</taxon>
        <taxon>Micrococcales</taxon>
        <taxon>Microbacteriaceae</taxon>
        <taxon>Rathayibacter</taxon>
    </lineage>
</organism>